<feature type="transmembrane region" description="Helical" evidence="7">
    <location>
        <begin position="127"/>
        <end position="148"/>
    </location>
</feature>
<dbReference type="AlphaFoldDB" id="A0A1G7A1K5"/>
<dbReference type="InterPro" id="IPR005828">
    <property type="entry name" value="MFS_sugar_transport-like"/>
</dbReference>
<dbReference type="PROSITE" id="PS50850">
    <property type="entry name" value="MFS"/>
    <property type="match status" value="1"/>
</dbReference>
<organism evidence="9 10">
    <name type="scientific">Paraburkholderia lycopersici</name>
    <dbReference type="NCBI Taxonomy" id="416944"/>
    <lineage>
        <taxon>Bacteria</taxon>
        <taxon>Pseudomonadati</taxon>
        <taxon>Pseudomonadota</taxon>
        <taxon>Betaproteobacteria</taxon>
        <taxon>Burkholderiales</taxon>
        <taxon>Burkholderiaceae</taxon>
        <taxon>Paraburkholderia</taxon>
    </lineage>
</organism>
<reference evidence="10" key="1">
    <citation type="submission" date="2016-09" db="EMBL/GenBank/DDBJ databases">
        <authorList>
            <person name="Varghese N."/>
            <person name="Submissions S."/>
        </authorList>
    </citation>
    <scope>NUCLEOTIDE SEQUENCE [LARGE SCALE GENOMIC DNA]</scope>
    <source>
        <strain evidence="10">TNe-862</strain>
    </source>
</reference>
<dbReference type="SUPFAM" id="SSF103473">
    <property type="entry name" value="MFS general substrate transporter"/>
    <property type="match status" value="1"/>
</dbReference>
<protein>
    <submittedName>
        <fullName evidence="9">MFS transporter, putative metabolite:H+ symporter</fullName>
    </submittedName>
</protein>
<feature type="transmembrane region" description="Helical" evidence="7">
    <location>
        <begin position="70"/>
        <end position="94"/>
    </location>
</feature>
<dbReference type="GO" id="GO:0022857">
    <property type="term" value="F:transmembrane transporter activity"/>
    <property type="evidence" value="ECO:0007669"/>
    <property type="project" value="InterPro"/>
</dbReference>
<feature type="transmembrane region" description="Helical" evidence="7">
    <location>
        <begin position="314"/>
        <end position="334"/>
    </location>
</feature>
<keyword evidence="6 7" id="KW-0472">Membrane</keyword>
<keyword evidence="5 7" id="KW-1133">Transmembrane helix</keyword>
<evidence type="ECO:0000256" key="3">
    <source>
        <dbReference type="ARBA" id="ARBA00022448"/>
    </source>
</evidence>
<dbReference type="Pfam" id="PF00083">
    <property type="entry name" value="Sugar_tr"/>
    <property type="match status" value="1"/>
</dbReference>
<dbReference type="InterPro" id="IPR020846">
    <property type="entry name" value="MFS_dom"/>
</dbReference>
<dbReference type="Gene3D" id="1.20.1250.20">
    <property type="entry name" value="MFS general substrate transporter like domains"/>
    <property type="match status" value="1"/>
</dbReference>
<dbReference type="OrthoDB" id="3252866at2"/>
<dbReference type="STRING" id="416944.SAMN05421548_13243"/>
<evidence type="ECO:0000256" key="7">
    <source>
        <dbReference type="SAM" id="Phobius"/>
    </source>
</evidence>
<feature type="transmembrane region" description="Helical" evidence="7">
    <location>
        <begin position="193"/>
        <end position="210"/>
    </location>
</feature>
<dbReference type="GO" id="GO:0016020">
    <property type="term" value="C:membrane"/>
    <property type="evidence" value="ECO:0007669"/>
    <property type="project" value="UniProtKB-SubCell"/>
</dbReference>
<proteinExistence type="inferred from homology"/>
<evidence type="ECO:0000313" key="10">
    <source>
        <dbReference type="Proteomes" id="UP000198908"/>
    </source>
</evidence>
<name>A0A1G7A1K5_9BURK</name>
<accession>A0A1G7A1K5</accession>
<evidence type="ECO:0000256" key="6">
    <source>
        <dbReference type="ARBA" id="ARBA00023136"/>
    </source>
</evidence>
<feature type="transmembrane region" description="Helical" evidence="7">
    <location>
        <begin position="25"/>
        <end position="50"/>
    </location>
</feature>
<evidence type="ECO:0000256" key="5">
    <source>
        <dbReference type="ARBA" id="ARBA00022989"/>
    </source>
</evidence>
<keyword evidence="3" id="KW-0813">Transport</keyword>
<feature type="transmembrane region" description="Helical" evidence="7">
    <location>
        <begin position="404"/>
        <end position="423"/>
    </location>
</feature>
<comment type="similarity">
    <text evidence="2">Belongs to the major facilitator superfamily. Sugar transporter (TC 2.A.1.1) family.</text>
</comment>
<dbReference type="InterPro" id="IPR036259">
    <property type="entry name" value="MFS_trans_sf"/>
</dbReference>
<dbReference type="CDD" id="cd17316">
    <property type="entry name" value="MFS_SV2_like"/>
    <property type="match status" value="1"/>
</dbReference>
<feature type="transmembrane region" description="Helical" evidence="7">
    <location>
        <begin position="160"/>
        <end position="181"/>
    </location>
</feature>
<dbReference type="PANTHER" id="PTHR23511">
    <property type="entry name" value="SYNAPTIC VESICLE GLYCOPROTEIN 2"/>
    <property type="match status" value="1"/>
</dbReference>
<feature type="transmembrane region" description="Helical" evidence="7">
    <location>
        <begin position="341"/>
        <end position="358"/>
    </location>
</feature>
<sequence length="463" mass="50237">MEQANTAVPASILARLDRLPATRSIWKMIVLLSMGFFFELYDLLLTAYIAPGLVNAGILTSNTPAFFGSTGVAAFIASTFAGLVVGTLCCGYIADRFGRRAIFTYSLLWYTAANTIMAFQHTAIGLIAWRFGSGIGIGLELVTIGAYITELAPKAIRGRAFACEQTIGFIAQPVVAVLAYLLVPYSPLGFDGWRWVVLIGSTSAVFVWWLRRGLVESPRWLYQAGRVDEADAVVRSLERLVELEIGRSLPDIESSAPAQTSRLPISILFKAPYRRRMLMMSVFNFFAGIGYYGFTSWVPTLLLKQGATLNTSLGYSTLIALAAPVGPFIGLFVADKVERKSAIVTTAIVALLTGLLFSVSKNGIAIVAMGVVLTIANNMLVYTFHTYQNELFPTSVRSRAVGFVYSWSRIAAVFTGFAIAMILERAGVKGVFVFIAFAYMMSAAVVAALGPKTKGRPLEYISG</sequence>
<feature type="transmembrane region" description="Helical" evidence="7">
    <location>
        <begin position="277"/>
        <end position="294"/>
    </location>
</feature>
<keyword evidence="10" id="KW-1185">Reference proteome</keyword>
<feature type="domain" description="Major facilitator superfamily (MFS) profile" evidence="8">
    <location>
        <begin position="28"/>
        <end position="454"/>
    </location>
</feature>
<keyword evidence="4 7" id="KW-0812">Transmembrane</keyword>
<feature type="transmembrane region" description="Helical" evidence="7">
    <location>
        <begin position="101"/>
        <end position="121"/>
    </location>
</feature>
<evidence type="ECO:0000259" key="8">
    <source>
        <dbReference type="PROSITE" id="PS50850"/>
    </source>
</evidence>
<dbReference type="Proteomes" id="UP000198908">
    <property type="component" value="Unassembled WGS sequence"/>
</dbReference>
<evidence type="ECO:0000256" key="1">
    <source>
        <dbReference type="ARBA" id="ARBA00004141"/>
    </source>
</evidence>
<evidence type="ECO:0000313" key="9">
    <source>
        <dbReference type="EMBL" id="SDE08513.1"/>
    </source>
</evidence>
<comment type="subcellular location">
    <subcellularLocation>
        <location evidence="1">Membrane</location>
        <topology evidence="1">Multi-pass membrane protein</topology>
    </subcellularLocation>
</comment>
<gene>
    <name evidence="9" type="ORF">SAMN05421548_13243</name>
</gene>
<dbReference type="PANTHER" id="PTHR23511:SF34">
    <property type="entry name" value="SYNAPTIC VESICLE GLYCOPROTEIN 2"/>
    <property type="match status" value="1"/>
</dbReference>
<feature type="transmembrane region" description="Helical" evidence="7">
    <location>
        <begin position="364"/>
        <end position="384"/>
    </location>
</feature>
<evidence type="ECO:0000256" key="2">
    <source>
        <dbReference type="ARBA" id="ARBA00010992"/>
    </source>
</evidence>
<feature type="transmembrane region" description="Helical" evidence="7">
    <location>
        <begin position="429"/>
        <end position="449"/>
    </location>
</feature>
<dbReference type="RefSeq" id="WP_092003991.1">
    <property type="nucleotide sequence ID" value="NZ_FMYQ01000032.1"/>
</dbReference>
<dbReference type="EMBL" id="FMYQ01000032">
    <property type="protein sequence ID" value="SDE08513.1"/>
    <property type="molecule type" value="Genomic_DNA"/>
</dbReference>
<evidence type="ECO:0000256" key="4">
    <source>
        <dbReference type="ARBA" id="ARBA00022692"/>
    </source>
</evidence>